<keyword evidence="3" id="KW-1185">Reference proteome</keyword>
<gene>
    <name evidence="2" type="ORF">K443DRAFT_3299</name>
</gene>
<evidence type="ECO:0000313" key="3">
    <source>
        <dbReference type="Proteomes" id="UP000054477"/>
    </source>
</evidence>
<evidence type="ECO:0000313" key="2">
    <source>
        <dbReference type="EMBL" id="KIK06255.1"/>
    </source>
</evidence>
<proteinExistence type="predicted"/>
<feature type="region of interest" description="Disordered" evidence="1">
    <location>
        <begin position="260"/>
        <end position="327"/>
    </location>
</feature>
<feature type="compositionally biased region" description="Polar residues" evidence="1">
    <location>
        <begin position="263"/>
        <end position="273"/>
    </location>
</feature>
<reference evidence="2 3" key="1">
    <citation type="submission" date="2014-04" db="EMBL/GenBank/DDBJ databases">
        <authorList>
            <consortium name="DOE Joint Genome Institute"/>
            <person name="Kuo A."/>
            <person name="Kohler A."/>
            <person name="Nagy L.G."/>
            <person name="Floudas D."/>
            <person name="Copeland A."/>
            <person name="Barry K.W."/>
            <person name="Cichocki N."/>
            <person name="Veneault-Fourrey C."/>
            <person name="LaButti K."/>
            <person name="Lindquist E.A."/>
            <person name="Lipzen A."/>
            <person name="Lundell T."/>
            <person name="Morin E."/>
            <person name="Murat C."/>
            <person name="Sun H."/>
            <person name="Tunlid A."/>
            <person name="Henrissat B."/>
            <person name="Grigoriev I.V."/>
            <person name="Hibbett D.S."/>
            <person name="Martin F."/>
            <person name="Nordberg H.P."/>
            <person name="Cantor M.N."/>
            <person name="Hua S.X."/>
        </authorList>
    </citation>
    <scope>NUCLEOTIDE SEQUENCE [LARGE SCALE GENOMIC DNA]</scope>
    <source>
        <strain evidence="2 3">LaAM-08-1</strain>
    </source>
</reference>
<accession>A0A0C9X297</accession>
<name>A0A0C9X297_9AGAR</name>
<dbReference type="EMBL" id="KN838554">
    <property type="protein sequence ID" value="KIK06255.1"/>
    <property type="molecule type" value="Genomic_DNA"/>
</dbReference>
<dbReference type="Proteomes" id="UP000054477">
    <property type="component" value="Unassembled WGS sequence"/>
</dbReference>
<organism evidence="2 3">
    <name type="scientific">Laccaria amethystina LaAM-08-1</name>
    <dbReference type="NCBI Taxonomy" id="1095629"/>
    <lineage>
        <taxon>Eukaryota</taxon>
        <taxon>Fungi</taxon>
        <taxon>Dikarya</taxon>
        <taxon>Basidiomycota</taxon>
        <taxon>Agaricomycotina</taxon>
        <taxon>Agaricomycetes</taxon>
        <taxon>Agaricomycetidae</taxon>
        <taxon>Agaricales</taxon>
        <taxon>Agaricineae</taxon>
        <taxon>Hydnangiaceae</taxon>
        <taxon>Laccaria</taxon>
    </lineage>
</organism>
<protein>
    <submittedName>
        <fullName evidence="2">Uncharacterized protein</fullName>
    </submittedName>
</protein>
<dbReference type="HOGENOM" id="CLU_425809_0_0_1"/>
<dbReference type="OrthoDB" id="8954335at2759"/>
<feature type="compositionally biased region" description="Basic and acidic residues" evidence="1">
    <location>
        <begin position="298"/>
        <end position="312"/>
    </location>
</feature>
<feature type="compositionally biased region" description="Acidic residues" evidence="1">
    <location>
        <begin position="288"/>
        <end position="297"/>
    </location>
</feature>
<sequence length="643" mass="70429">MQLTAPYTHVSPAEMQPTQTSVELLLMQSGFSPGGTDIFSQDHTPDVTMQHAAPSFFQEQDLTRHLPTPWGHPLYPPPAELNYFHIDFSGLVLPTTGDQIAAPHPSSLSCKPQTFPYAQPAFSPRAVQNTSTNVNFASSLKLHTQDEAKPPTDESVIGKHFIIGAESVLEGIQGKQTLASMRPMRSERDTARDPHLLFRGIAHRTESLVTKPGKILSPLPGVLFAPSSTYRIPVFQNDETLLSWDEFVFSRTERYADIRSASDGGTSAPSGFSRNELKGSDSEKIDTDDAGNDEGEDEKSAVRDGDNGNPDHEDPDDPTNGSLTSSLPTVSFDAQAEVYATTADTASPNVFQELQVNGRLIIQSYPPRSKPKRLPKSCVEFKKLKFQGRRAIPTTGYKQVHARVVIDAKEELTRVDAVKPSRTPAVGLESTEVTTRQSSSALGFSGSARFGSPSIKAMFSGHLGAESSSCLETRSYGSRITQGDSYGVIWWGFNIDDPHAQEADIELLDTLPSAEFQFLGKTASLPARLHVEVVSCWSLISSIENRPSWIQALIGLTKPKGLLYSNLCQIVQLEIPSTLLEDYEYMSLTHVTQSGCHTQVKLEGSHPVDVTPSVMFLDGPVPPDSGILLKYSFSHHRECIKYI</sequence>
<feature type="compositionally biased region" description="Basic and acidic residues" evidence="1">
    <location>
        <begin position="275"/>
        <end position="287"/>
    </location>
</feature>
<reference evidence="3" key="2">
    <citation type="submission" date="2015-01" db="EMBL/GenBank/DDBJ databases">
        <title>Evolutionary Origins and Diversification of the Mycorrhizal Mutualists.</title>
        <authorList>
            <consortium name="DOE Joint Genome Institute"/>
            <consortium name="Mycorrhizal Genomics Consortium"/>
            <person name="Kohler A."/>
            <person name="Kuo A."/>
            <person name="Nagy L.G."/>
            <person name="Floudas D."/>
            <person name="Copeland A."/>
            <person name="Barry K.W."/>
            <person name="Cichocki N."/>
            <person name="Veneault-Fourrey C."/>
            <person name="LaButti K."/>
            <person name="Lindquist E.A."/>
            <person name="Lipzen A."/>
            <person name="Lundell T."/>
            <person name="Morin E."/>
            <person name="Murat C."/>
            <person name="Riley R."/>
            <person name="Ohm R."/>
            <person name="Sun H."/>
            <person name="Tunlid A."/>
            <person name="Henrissat B."/>
            <person name="Grigoriev I.V."/>
            <person name="Hibbett D.S."/>
            <person name="Martin F."/>
        </authorList>
    </citation>
    <scope>NUCLEOTIDE SEQUENCE [LARGE SCALE GENOMIC DNA]</scope>
    <source>
        <strain evidence="3">LaAM-08-1</strain>
    </source>
</reference>
<evidence type="ECO:0000256" key="1">
    <source>
        <dbReference type="SAM" id="MobiDB-lite"/>
    </source>
</evidence>
<dbReference type="AlphaFoldDB" id="A0A0C9X297"/>